<organism evidence="1 2">
    <name type="scientific">Colletotrichum truncatum</name>
    <name type="common">Anthracnose fungus</name>
    <name type="synonym">Colletotrichum capsici</name>
    <dbReference type="NCBI Taxonomy" id="5467"/>
    <lineage>
        <taxon>Eukaryota</taxon>
        <taxon>Fungi</taxon>
        <taxon>Dikarya</taxon>
        <taxon>Ascomycota</taxon>
        <taxon>Pezizomycotina</taxon>
        <taxon>Sordariomycetes</taxon>
        <taxon>Hypocreomycetidae</taxon>
        <taxon>Glomerellales</taxon>
        <taxon>Glomerellaceae</taxon>
        <taxon>Colletotrichum</taxon>
        <taxon>Colletotrichum truncatum species complex</taxon>
    </lineage>
</organism>
<proteinExistence type="predicted"/>
<protein>
    <submittedName>
        <fullName evidence="1">Uncharacterized protein</fullName>
    </submittedName>
</protein>
<dbReference type="Proteomes" id="UP000805649">
    <property type="component" value="Unassembled WGS sequence"/>
</dbReference>
<evidence type="ECO:0000313" key="1">
    <source>
        <dbReference type="EMBL" id="KAL0930772.1"/>
    </source>
</evidence>
<gene>
    <name evidence="1" type="ORF">CTRU02_213507</name>
</gene>
<reference evidence="1 2" key="1">
    <citation type="journal article" date="2020" name="Phytopathology">
        <title>Genome Sequence Resources of Colletotrichum truncatum, C. plurivorum, C. musicola, and C. sojae: Four Species Pathogenic to Soybean (Glycine max).</title>
        <authorList>
            <person name="Rogerio F."/>
            <person name="Boufleur T.R."/>
            <person name="Ciampi-Guillardi M."/>
            <person name="Sukno S.A."/>
            <person name="Thon M.R."/>
            <person name="Massola Junior N.S."/>
            <person name="Baroncelli R."/>
        </authorList>
    </citation>
    <scope>NUCLEOTIDE SEQUENCE [LARGE SCALE GENOMIC DNA]</scope>
    <source>
        <strain evidence="1 2">CMES1059</strain>
    </source>
</reference>
<evidence type="ECO:0000313" key="2">
    <source>
        <dbReference type="Proteomes" id="UP000805649"/>
    </source>
</evidence>
<comment type="caution">
    <text evidence="1">The sequence shown here is derived from an EMBL/GenBank/DDBJ whole genome shotgun (WGS) entry which is preliminary data.</text>
</comment>
<dbReference type="EMBL" id="VUJX02000010">
    <property type="protein sequence ID" value="KAL0930772.1"/>
    <property type="molecule type" value="Genomic_DNA"/>
</dbReference>
<sequence>MNFLHLTVPSPSPASSIMSYSKVLANLVRDLSNATA</sequence>
<keyword evidence="2" id="KW-1185">Reference proteome</keyword>
<name>A0ACC3YFY4_COLTU</name>
<accession>A0ACC3YFY4</accession>